<evidence type="ECO:0000313" key="3">
    <source>
        <dbReference type="Proteomes" id="UP001156441"/>
    </source>
</evidence>
<organism evidence="2 3">
    <name type="scientific">Actinophytocola gossypii</name>
    <dbReference type="NCBI Taxonomy" id="2812003"/>
    <lineage>
        <taxon>Bacteria</taxon>
        <taxon>Bacillati</taxon>
        <taxon>Actinomycetota</taxon>
        <taxon>Actinomycetes</taxon>
        <taxon>Pseudonocardiales</taxon>
        <taxon>Pseudonocardiaceae</taxon>
    </lineage>
</organism>
<reference evidence="2 3" key="1">
    <citation type="submission" date="2021-02" db="EMBL/GenBank/DDBJ databases">
        <title>Actinophytocola xerophila sp. nov., isolated from soil of cotton cropping field.</title>
        <authorList>
            <person name="Huang R."/>
            <person name="Chen X."/>
            <person name="Ge X."/>
            <person name="Liu W."/>
        </authorList>
    </citation>
    <scope>NUCLEOTIDE SEQUENCE [LARGE SCALE GENOMIC DNA]</scope>
    <source>
        <strain evidence="2 3">S1-96</strain>
    </source>
</reference>
<feature type="region of interest" description="Disordered" evidence="1">
    <location>
        <begin position="1"/>
        <end position="24"/>
    </location>
</feature>
<name>A0ABT2J407_9PSEU</name>
<protein>
    <submittedName>
        <fullName evidence="2">Uncharacterized protein</fullName>
    </submittedName>
</protein>
<comment type="caution">
    <text evidence="2">The sequence shown here is derived from an EMBL/GenBank/DDBJ whole genome shotgun (WGS) entry which is preliminary data.</text>
</comment>
<dbReference type="EMBL" id="JAFFZE010000006">
    <property type="protein sequence ID" value="MCT2582513.1"/>
    <property type="molecule type" value="Genomic_DNA"/>
</dbReference>
<keyword evidence="3" id="KW-1185">Reference proteome</keyword>
<dbReference type="Proteomes" id="UP001156441">
    <property type="component" value="Unassembled WGS sequence"/>
</dbReference>
<dbReference type="RefSeq" id="WP_260189859.1">
    <property type="nucleotide sequence ID" value="NZ_JAFFZE010000006.1"/>
</dbReference>
<gene>
    <name evidence="2" type="ORF">JT362_05180</name>
</gene>
<feature type="compositionally biased region" description="Basic and acidic residues" evidence="1">
    <location>
        <begin position="94"/>
        <end position="110"/>
    </location>
</feature>
<sequence>MPHDRRTSCAQHNPRWNAQRPIERHPHTVEPAYRELVEVITPATVVHDVLQAELPRARTTLEQLPALDEEFHHLPRRKADTPPRRSPTSSTTLKSERAPVYRREQAGDIG</sequence>
<proteinExistence type="predicted"/>
<accession>A0ABT2J407</accession>
<evidence type="ECO:0000256" key="1">
    <source>
        <dbReference type="SAM" id="MobiDB-lite"/>
    </source>
</evidence>
<feature type="region of interest" description="Disordered" evidence="1">
    <location>
        <begin position="72"/>
        <end position="110"/>
    </location>
</feature>
<feature type="compositionally biased region" description="Basic and acidic residues" evidence="1">
    <location>
        <begin position="72"/>
        <end position="83"/>
    </location>
</feature>
<evidence type="ECO:0000313" key="2">
    <source>
        <dbReference type="EMBL" id="MCT2582513.1"/>
    </source>
</evidence>